<keyword evidence="2" id="KW-1185">Reference proteome</keyword>
<dbReference type="EMBL" id="JALJOT010000003">
    <property type="protein sequence ID" value="KAK9916730.1"/>
    <property type="molecule type" value="Genomic_DNA"/>
</dbReference>
<protein>
    <submittedName>
        <fullName evidence="1">Uncharacterized protein</fullName>
    </submittedName>
</protein>
<evidence type="ECO:0000313" key="2">
    <source>
        <dbReference type="Proteomes" id="UP001491310"/>
    </source>
</evidence>
<sequence>MQDESAVTRTSLLYLHVEKAKYKARLRSTFSPAGQAAEQQLAQMVSCFSQRHDTIDGLIYTIHQGRE</sequence>
<name>A0ABR2YY93_9CHLO</name>
<accession>A0ABR2YY93</accession>
<evidence type="ECO:0000313" key="1">
    <source>
        <dbReference type="EMBL" id="KAK9916730.1"/>
    </source>
</evidence>
<organism evidence="1 2">
    <name type="scientific">Coccomyxa subellipsoidea</name>
    <dbReference type="NCBI Taxonomy" id="248742"/>
    <lineage>
        <taxon>Eukaryota</taxon>
        <taxon>Viridiplantae</taxon>
        <taxon>Chlorophyta</taxon>
        <taxon>core chlorophytes</taxon>
        <taxon>Trebouxiophyceae</taxon>
        <taxon>Trebouxiophyceae incertae sedis</taxon>
        <taxon>Coccomyxaceae</taxon>
        <taxon>Coccomyxa</taxon>
    </lineage>
</organism>
<gene>
    <name evidence="1" type="ORF">WJX75_006315</name>
</gene>
<proteinExistence type="predicted"/>
<dbReference type="Proteomes" id="UP001491310">
    <property type="component" value="Unassembled WGS sequence"/>
</dbReference>
<reference evidence="1 2" key="1">
    <citation type="journal article" date="2024" name="Nat. Commun.">
        <title>Phylogenomics reveals the evolutionary origins of lichenization in chlorophyte algae.</title>
        <authorList>
            <person name="Puginier C."/>
            <person name="Libourel C."/>
            <person name="Otte J."/>
            <person name="Skaloud P."/>
            <person name="Haon M."/>
            <person name="Grisel S."/>
            <person name="Petersen M."/>
            <person name="Berrin J.G."/>
            <person name="Delaux P.M."/>
            <person name="Dal Grande F."/>
            <person name="Keller J."/>
        </authorList>
    </citation>
    <scope>NUCLEOTIDE SEQUENCE [LARGE SCALE GENOMIC DNA]</scope>
    <source>
        <strain evidence="1 2">SAG 216-7</strain>
    </source>
</reference>
<comment type="caution">
    <text evidence="1">The sequence shown here is derived from an EMBL/GenBank/DDBJ whole genome shotgun (WGS) entry which is preliminary data.</text>
</comment>